<organism evidence="1 2">
    <name type="scientific">Granulicella sibirica</name>
    <dbReference type="NCBI Taxonomy" id="2479048"/>
    <lineage>
        <taxon>Bacteria</taxon>
        <taxon>Pseudomonadati</taxon>
        <taxon>Acidobacteriota</taxon>
        <taxon>Terriglobia</taxon>
        <taxon>Terriglobales</taxon>
        <taxon>Acidobacteriaceae</taxon>
        <taxon>Granulicella</taxon>
    </lineage>
</organism>
<protein>
    <submittedName>
        <fullName evidence="1">Uncharacterized protein</fullName>
    </submittedName>
</protein>
<dbReference type="AlphaFoldDB" id="A0A4Q0SS93"/>
<dbReference type="OrthoDB" id="110528at2"/>
<dbReference type="EMBL" id="RDSM01000007">
    <property type="protein sequence ID" value="RXH53763.1"/>
    <property type="molecule type" value="Genomic_DNA"/>
</dbReference>
<accession>A0A4Q0SS93</accession>
<proteinExistence type="predicted"/>
<evidence type="ECO:0000313" key="1">
    <source>
        <dbReference type="EMBL" id="RXH53763.1"/>
    </source>
</evidence>
<evidence type="ECO:0000313" key="2">
    <source>
        <dbReference type="Proteomes" id="UP000289437"/>
    </source>
</evidence>
<comment type="caution">
    <text evidence="1">The sequence shown here is derived from an EMBL/GenBank/DDBJ whole genome shotgun (WGS) entry which is preliminary data.</text>
</comment>
<gene>
    <name evidence="1" type="ORF">GRAN_5101</name>
</gene>
<dbReference type="RefSeq" id="WP_128915676.1">
    <property type="nucleotide sequence ID" value="NZ_RDSM01000007.1"/>
</dbReference>
<reference evidence="1 2" key="1">
    <citation type="submission" date="2018-11" db="EMBL/GenBank/DDBJ databases">
        <authorList>
            <person name="Mardanov A.V."/>
            <person name="Ravin N.V."/>
            <person name="Dedysh S.N."/>
        </authorList>
    </citation>
    <scope>NUCLEOTIDE SEQUENCE [LARGE SCALE GENOMIC DNA]</scope>
    <source>
        <strain evidence="1 2">AF10</strain>
    </source>
</reference>
<keyword evidence="2" id="KW-1185">Reference proteome</keyword>
<name>A0A4Q0SS93_9BACT</name>
<dbReference type="Proteomes" id="UP000289437">
    <property type="component" value="Unassembled WGS sequence"/>
</dbReference>
<sequence length="222" mass="25903">MKTRNDFRTQEEWLAFVHETVAAEDIPFTLAIGLTRMYQQFYEVRSQPFPERLSSEIERISAMAEPGRTQELEALNNTIMGDIIQFLFTASSGRSTGGDCPYPVTPREIIEQLLEHLRTKNPYFALWTHYKDNVSGRESAPEWREYVIRTMGVGEDREIEFAHLMSELGRCLDLYHQREMPLPKHFYFQIWFLYRTNGPERNAMTRALVQELVEGLEPCASA</sequence>
<reference evidence="2" key="2">
    <citation type="submission" date="2019-02" db="EMBL/GenBank/DDBJ databases">
        <title>Granulicella sibirica sp. nov., a psychrotolerant acidobacterium isolated from an organic soil layer in forested tundra, West Siberia.</title>
        <authorList>
            <person name="Oshkin I.Y."/>
            <person name="Kulichevskaya I.S."/>
            <person name="Rijpstra W.I.C."/>
            <person name="Sinninghe Damste J.S."/>
            <person name="Rakitin A.L."/>
            <person name="Ravin N.V."/>
            <person name="Dedysh S.N."/>
        </authorList>
    </citation>
    <scope>NUCLEOTIDE SEQUENCE [LARGE SCALE GENOMIC DNA]</scope>
    <source>
        <strain evidence="2">AF10</strain>
    </source>
</reference>